<keyword evidence="3" id="KW-0134">Cell wall</keyword>
<dbReference type="InterPro" id="IPR012334">
    <property type="entry name" value="Pectin_lyas_fold"/>
</dbReference>
<feature type="active site" evidence="8">
    <location>
        <position position="1696"/>
    </location>
</feature>
<gene>
    <name evidence="10" type="ORF">F3Y22_tig00110319pilonHSYRG00104</name>
</gene>
<evidence type="ECO:0000256" key="4">
    <source>
        <dbReference type="ARBA" id="ARBA00022525"/>
    </source>
</evidence>
<reference evidence="10" key="1">
    <citation type="submission" date="2019-09" db="EMBL/GenBank/DDBJ databases">
        <title>Draft genome information of white flower Hibiscus syriacus.</title>
        <authorList>
            <person name="Kim Y.-M."/>
        </authorList>
    </citation>
    <scope>NUCLEOTIDE SEQUENCE [LARGE SCALE GENOMIC DNA]</scope>
    <source>
        <strain evidence="10">YM2019G1</strain>
    </source>
</reference>
<keyword evidence="7" id="KW-0961">Cell wall biogenesis/degradation</keyword>
<sequence>MVQAITLRDRKQFHANVLGCKNITFKHVTVSAPKDSPNTDGIDIGRSDGVKIIDTDIKTGDDCISIRDGAKNLDITGVTCGPEHGISIGSLGKFANKEPVEGIKVSKCTLTDTSNGVRIKSWASEFPGTVSNMYFEDITVKNVSFPVLIDQKYCPWNKCKMDAESNFKLSNIIFKNIHCTAALPEVVKLVCSGIFPCENVKLADVDITFSGPDGPAKSESMQAQVDALDFVAKFGAKADLTIDFSKVSKIIDSPNTDGIHIGRSDGVKIIDTDIKTGDDFILIGDGAKNLDITGVTCGPEHGISIGSLGKFANNEPVEGIKVSKCTLTNTSNGVRIKTWASEFPGTASNMYFDDITVKNVSFPVLIDQKYYPWNKCKMDAESNFKLSNISFKNIHGTAALPEVVKLVCSGIFPFENVKLADVDITFSGPDSPTKSESMQAQAAALDVVAKFCVKADLNTDFSKPLLDAWKEACGSTTPTTILIPEGTYLLSQSTLEDRKQFLANVLGCKNITFEHVTVSAPKDSPNTDGIDIMRSDGVKIIDTDIKTGDDCILIGDGAKNMDITGVTYGPGHGISIGSLGKFSNNEPVEGIKVSKCTLTDTSNGVIIKTWASEFPGIASNMYFEDIIVKNVSFPVLIDQKYCPWNKCKMDAESNFKLSNISFKNIHGTAEPPEIVKLVCSGIFPCKNVKLVDVDITFSGPDGPAKSESMQAQAAALDVVAKFCVKADLNTDFSKPLLDAWKEACGSTTPTTILIPEGTYLLSQSTLEDRKQFLANVLGCKNITFEHVTVSAPKDSPNTDGIDIMRSDGVKIIDTDIKTGDDCILIGDGAKNMDITGVTYGPGHGISIGSLGKFSNNEPVEGIKVSKCTLTDTSNGVIIKTWASEFPGIASNMYFEDIIVKNVSFPVLIDQKYCPWNKCKMDAESNFKLSNISFKNIHGTAEPPEIVKLVCSGIFPCKNVKLVDVDITFSGPDGPAKSESMQAQAAALDVVAKFCVKADLNTDFSKPLLDAWKEACGSTTPTTILIPEGTYLLSQATLEGTTSYKSEGCEKHDFCSNLPIIRFDYLTNAMVQPITLRDRKQFHANVLGCKSITFEHVTVSAPKVSTNTDGIDIMRSDGVKIIDTDIKTVYDCILIGDGAKNMDITGVTSGPGHGISIGSLGKFSNNEPVEGIKVSKCTLTDTSNGVRIKTWASEFPGIASNMYFEDIIVKNVSFPVLIDQKYCPWNKCKMDAESNFKLSNISFKNIHGTAEPPEVVKLVCSGIFPCKNVKLVDVDIMFSGPDGPAKSESMQAQAAALDVISKFGGKADLNTDFSRSLLDAWKEACGSTTPSTILIPEGTYLLSQATLEGITLRHRKQFHAKVLGCKNITFEHVTVPAPKDSPNTDGIDIGRSDGVKIIDTDIKTGDDCISIGDGAKNLDITGVTCGPGHGISIGSLGKFANKEPVEGIKVSKCTLTDTSNGVRIKTWESEFPGTASNLYFEDITVKNVSFPVLIGQKYCPWNKCEMDEELNFKLSNISFNNIHGTAALPEVVKLVCSGIFPCKNVKLTDVDITFSGPDGPAISESMQAQAAALDVVAKFGAKTNLNTDFSKLLLDAWKEACGLTTPTTILIPEGTYLLSQATLEGCKNITFELVTVSAPKDSPNTDGIHIGRSDGVKIIDTDIKTSDDCISIGDDCISIGDGAKNLDITGVTCGPGHGISIGSLGKFANEEPVEGIKVSKCTLTNTSNGVRIKTWASEFPGTASYMYFEDITVKNVSCPVLIDQKYCPWNKCKMDAESNVKLSNINFKNNHGTAALPEVVKLVCSGIFPCENVKLADVDITFTGPNGPAKSESMQAQAAALDVVAKFGAKAYLNTDLSKPLLDAWKEACGSTAPTTILIPEGTYLLSQATMEGPCKAVIPNLGDMF</sequence>
<dbReference type="Gene3D" id="2.160.20.10">
    <property type="entry name" value="Single-stranded right-handed beta-helix, Pectin lyase-like"/>
    <property type="match status" value="9"/>
</dbReference>
<comment type="caution">
    <text evidence="10">The sequence shown here is derived from an EMBL/GenBank/DDBJ whole genome shotgun (WGS) entry which is preliminary data.</text>
</comment>
<evidence type="ECO:0000256" key="3">
    <source>
        <dbReference type="ARBA" id="ARBA00022512"/>
    </source>
</evidence>
<keyword evidence="11" id="KW-1185">Reference proteome</keyword>
<evidence type="ECO:0000313" key="10">
    <source>
        <dbReference type="EMBL" id="KAE8710669.1"/>
    </source>
</evidence>
<comment type="subcellular location">
    <subcellularLocation>
        <location evidence="1">Secreted</location>
        <location evidence="1">Cell wall</location>
    </subcellularLocation>
</comment>
<evidence type="ECO:0000256" key="1">
    <source>
        <dbReference type="ARBA" id="ARBA00004191"/>
    </source>
</evidence>
<evidence type="ECO:0000313" key="11">
    <source>
        <dbReference type="Proteomes" id="UP000436088"/>
    </source>
</evidence>
<keyword evidence="6 9" id="KW-0326">Glycosidase</keyword>
<dbReference type="InterPro" id="IPR000743">
    <property type="entry name" value="Glyco_hydro_28"/>
</dbReference>
<keyword evidence="5 9" id="KW-0378">Hydrolase</keyword>
<dbReference type="SMART" id="SM00710">
    <property type="entry name" value="PbH1"/>
    <property type="match status" value="31"/>
</dbReference>
<dbReference type="GO" id="GO:0005975">
    <property type="term" value="P:carbohydrate metabolic process"/>
    <property type="evidence" value="ECO:0007669"/>
    <property type="project" value="InterPro"/>
</dbReference>
<feature type="active site" evidence="8">
    <location>
        <position position="1428"/>
    </location>
</feature>
<dbReference type="EMBL" id="VEPZ02000927">
    <property type="protein sequence ID" value="KAE8710669.1"/>
    <property type="molecule type" value="Genomic_DNA"/>
</dbReference>
<proteinExistence type="inferred from homology"/>
<dbReference type="GO" id="GO:0004650">
    <property type="term" value="F:polygalacturonase activity"/>
    <property type="evidence" value="ECO:0007669"/>
    <property type="project" value="InterPro"/>
</dbReference>
<evidence type="ECO:0000256" key="8">
    <source>
        <dbReference type="PROSITE-ProRule" id="PRU10052"/>
    </source>
</evidence>
<name>A0A6A3B6K8_HIBSY</name>
<evidence type="ECO:0000256" key="9">
    <source>
        <dbReference type="RuleBase" id="RU361169"/>
    </source>
</evidence>
<organism evidence="10 11">
    <name type="scientific">Hibiscus syriacus</name>
    <name type="common">Rose of Sharon</name>
    <dbReference type="NCBI Taxonomy" id="106335"/>
    <lineage>
        <taxon>Eukaryota</taxon>
        <taxon>Viridiplantae</taxon>
        <taxon>Streptophyta</taxon>
        <taxon>Embryophyta</taxon>
        <taxon>Tracheophyta</taxon>
        <taxon>Spermatophyta</taxon>
        <taxon>Magnoliopsida</taxon>
        <taxon>eudicotyledons</taxon>
        <taxon>Gunneridae</taxon>
        <taxon>Pentapetalae</taxon>
        <taxon>rosids</taxon>
        <taxon>malvids</taxon>
        <taxon>Malvales</taxon>
        <taxon>Malvaceae</taxon>
        <taxon>Malvoideae</taxon>
        <taxon>Hibiscus</taxon>
    </lineage>
</organism>
<dbReference type="Pfam" id="PF00295">
    <property type="entry name" value="Glyco_hydro_28"/>
    <property type="match status" value="7"/>
</dbReference>
<dbReference type="PANTHER" id="PTHR31375">
    <property type="match status" value="1"/>
</dbReference>
<evidence type="ECO:0000256" key="2">
    <source>
        <dbReference type="ARBA" id="ARBA00008834"/>
    </source>
</evidence>
<evidence type="ECO:0000256" key="7">
    <source>
        <dbReference type="ARBA" id="ARBA00023316"/>
    </source>
</evidence>
<dbReference type="GO" id="GO:0071555">
    <property type="term" value="P:cell wall organization"/>
    <property type="evidence" value="ECO:0007669"/>
    <property type="project" value="UniProtKB-KW"/>
</dbReference>
<protein>
    <submittedName>
        <fullName evidence="10">Polygalacturonase</fullName>
    </submittedName>
</protein>
<dbReference type="InterPro" id="IPR011050">
    <property type="entry name" value="Pectin_lyase_fold/virulence"/>
</dbReference>
<keyword evidence="4" id="KW-0964">Secreted</keyword>
<accession>A0A6A3B6K8</accession>
<dbReference type="Proteomes" id="UP000436088">
    <property type="component" value="Unassembled WGS sequence"/>
</dbReference>
<comment type="similarity">
    <text evidence="2 9">Belongs to the glycosyl hydrolase 28 family.</text>
</comment>
<evidence type="ECO:0000256" key="5">
    <source>
        <dbReference type="ARBA" id="ARBA00022801"/>
    </source>
</evidence>
<dbReference type="SUPFAM" id="SSF51126">
    <property type="entry name" value="Pectin lyase-like"/>
    <property type="match status" value="8"/>
</dbReference>
<dbReference type="PROSITE" id="PS00502">
    <property type="entry name" value="POLYGALACTURONASE"/>
    <property type="match status" value="2"/>
</dbReference>
<evidence type="ECO:0000256" key="6">
    <source>
        <dbReference type="ARBA" id="ARBA00023295"/>
    </source>
</evidence>
<dbReference type="InterPro" id="IPR006626">
    <property type="entry name" value="PbH1"/>
</dbReference>